<dbReference type="Gene3D" id="3.90.1200.10">
    <property type="match status" value="1"/>
</dbReference>
<dbReference type="CDD" id="cd05155">
    <property type="entry name" value="APH_ChoK_like_1"/>
    <property type="match status" value="1"/>
</dbReference>
<dbReference type="PANTHER" id="PTHR21310:SF42">
    <property type="entry name" value="BIFUNCTIONAL AAC_APH"/>
    <property type="match status" value="1"/>
</dbReference>
<feature type="domain" description="Aminoglycoside phosphotransferase" evidence="1">
    <location>
        <begin position="23"/>
        <end position="255"/>
    </location>
</feature>
<dbReference type="AlphaFoldDB" id="A0A221P6Z1"/>
<dbReference type="Pfam" id="PF01636">
    <property type="entry name" value="APH"/>
    <property type="match status" value="1"/>
</dbReference>
<evidence type="ECO:0000313" key="3">
    <source>
        <dbReference type="Proteomes" id="UP000031501"/>
    </source>
</evidence>
<name>A0A221P6Z1_9ACTN</name>
<proteinExistence type="predicted"/>
<dbReference type="SUPFAM" id="SSF56112">
    <property type="entry name" value="Protein kinase-like (PK-like)"/>
    <property type="match status" value="1"/>
</dbReference>
<dbReference type="Gene3D" id="3.30.200.20">
    <property type="entry name" value="Phosphorylase Kinase, domain 1"/>
    <property type="match status" value="1"/>
</dbReference>
<dbReference type="PANTHER" id="PTHR21310">
    <property type="entry name" value="AMINOGLYCOSIDE PHOSPHOTRANSFERASE-RELATED-RELATED"/>
    <property type="match status" value="1"/>
</dbReference>
<dbReference type="KEGG" id="splu:LK06_030965"/>
<evidence type="ECO:0000313" key="2">
    <source>
        <dbReference type="EMBL" id="ASN27902.1"/>
    </source>
</evidence>
<dbReference type="InterPro" id="IPR011009">
    <property type="entry name" value="Kinase-like_dom_sf"/>
</dbReference>
<keyword evidence="3" id="KW-1185">Reference proteome</keyword>
<dbReference type="GO" id="GO:0016740">
    <property type="term" value="F:transferase activity"/>
    <property type="evidence" value="ECO:0007669"/>
    <property type="project" value="UniProtKB-KW"/>
</dbReference>
<protein>
    <submittedName>
        <fullName evidence="2">Aminoglycoside phosphotransferase</fullName>
    </submittedName>
</protein>
<dbReference type="OrthoDB" id="9797603at2"/>
<dbReference type="RefSeq" id="WP_039655537.1">
    <property type="nucleotide sequence ID" value="NZ_CP021080.1"/>
</dbReference>
<dbReference type="InterPro" id="IPR002575">
    <property type="entry name" value="Aminoglycoside_PTrfase"/>
</dbReference>
<gene>
    <name evidence="2" type="ORF">LK07_32160</name>
</gene>
<dbReference type="InterPro" id="IPR051678">
    <property type="entry name" value="AGP_Transferase"/>
</dbReference>
<reference evidence="2 3" key="1">
    <citation type="submission" date="2017-07" db="EMBL/GenBank/DDBJ databases">
        <title>Genome sequence of Streptomyces pluripotens MUSC 137T.</title>
        <authorList>
            <person name="Ser H.-L."/>
            <person name="Lee L.-H."/>
        </authorList>
    </citation>
    <scope>NUCLEOTIDE SEQUENCE [LARGE SCALE GENOMIC DNA]</scope>
    <source>
        <strain evidence="2 3">MUSC 137</strain>
    </source>
</reference>
<organism evidence="2 3">
    <name type="scientific">Streptomyces pluripotens</name>
    <dbReference type="NCBI Taxonomy" id="1355015"/>
    <lineage>
        <taxon>Bacteria</taxon>
        <taxon>Bacillati</taxon>
        <taxon>Actinomycetota</taxon>
        <taxon>Actinomycetes</taxon>
        <taxon>Kitasatosporales</taxon>
        <taxon>Streptomycetaceae</taxon>
        <taxon>Streptomyces</taxon>
    </lineage>
</organism>
<dbReference type="Proteomes" id="UP000031501">
    <property type="component" value="Chromosome"/>
</dbReference>
<dbReference type="EMBL" id="CP022433">
    <property type="protein sequence ID" value="ASN27902.1"/>
    <property type="molecule type" value="Genomic_DNA"/>
</dbReference>
<evidence type="ECO:0000259" key="1">
    <source>
        <dbReference type="Pfam" id="PF01636"/>
    </source>
</evidence>
<dbReference type="STRING" id="1355015.LK06_030965"/>
<accession>A0A221P6Z1</accession>
<keyword evidence="2" id="KW-0808">Transferase</keyword>
<sequence>MEFSTVLVRSLLRAQHPDLAGLELRPVPGGWVNQLWRLGEELAVRLPRAPGASSLLREEGRWLPVLAPRLPLPVPVPVRAGEPSACFPRPWAVVTWVPGRSADRAAFTRGEDAAARLAGFLRALHRNAPAEAPEHCGHGGILSRRAGDFQERLRDVADTLTGEDAADLRTVWGEAAAADRWSGARVWVHGDLHPANVVVADGSLAGVLDFGDVCAGDPATDLAAVWLLLPSAAAPCFFRSYGPVDAATMRRARGWAVLRGLSLMRLGRAFERGLPGGQPLWGQAGRTALNRVLTDWRA</sequence>